<dbReference type="Gene3D" id="1.20.1280.50">
    <property type="match status" value="1"/>
</dbReference>
<dbReference type="AlphaFoldDB" id="A0A811RTN5"/>
<sequence length="306" mass="34322">MPPPPPPELADDLLGEVFLRLPPDDPACLLRASLVCKRWRRILADPAFRHRHRELHRTPSVVGFLRNAEGVAPYASRFVPNNPASGRPAARDLPGRVVLDCRHGRVLFLAPSPSLCIQLNYDLIVWDPLTNEQRCLPRSSPPPNDVSCNAAVLCAAAEGCDHRKCHGGPFHVAFIWRHGLVMYARVYSSERHNWSEVISVQELSRILHPMSPCCITLVGDTLYFHYTLKYALEYQLGAQLLSIIEGPPRPVSRIWAIFVMPMGDSGLGCMDIEEDESSLHLQLWSRQAASDSDEVARWTRGRAIDL</sequence>
<dbReference type="InterPro" id="IPR036047">
    <property type="entry name" value="F-box-like_dom_sf"/>
</dbReference>
<dbReference type="PANTHER" id="PTHR32133:SF392">
    <property type="entry name" value="F-BOX DOMAIN-CONTAINING PROTEIN"/>
    <property type="match status" value="1"/>
</dbReference>
<evidence type="ECO:0000313" key="2">
    <source>
        <dbReference type="EMBL" id="CAD6273088.1"/>
    </source>
</evidence>
<comment type="caution">
    <text evidence="2">The sequence shown here is derived from an EMBL/GenBank/DDBJ whole genome shotgun (WGS) entry which is preliminary data.</text>
</comment>
<dbReference type="InterPro" id="IPR001810">
    <property type="entry name" value="F-box_dom"/>
</dbReference>
<dbReference type="SUPFAM" id="SSF81383">
    <property type="entry name" value="F-box domain"/>
    <property type="match status" value="1"/>
</dbReference>
<dbReference type="OrthoDB" id="588921at2759"/>
<dbReference type="Pfam" id="PF00646">
    <property type="entry name" value="F-box"/>
    <property type="match status" value="1"/>
</dbReference>
<dbReference type="EMBL" id="CAJGYO010000016">
    <property type="protein sequence ID" value="CAD6273088.1"/>
    <property type="molecule type" value="Genomic_DNA"/>
</dbReference>
<dbReference type="SMART" id="SM00256">
    <property type="entry name" value="FBOX"/>
    <property type="match status" value="1"/>
</dbReference>
<evidence type="ECO:0000259" key="1">
    <source>
        <dbReference type="SMART" id="SM00256"/>
    </source>
</evidence>
<proteinExistence type="predicted"/>
<dbReference type="Proteomes" id="UP000604825">
    <property type="component" value="Unassembled WGS sequence"/>
</dbReference>
<organism evidence="2 3">
    <name type="scientific">Miscanthus lutarioriparius</name>
    <dbReference type="NCBI Taxonomy" id="422564"/>
    <lineage>
        <taxon>Eukaryota</taxon>
        <taxon>Viridiplantae</taxon>
        <taxon>Streptophyta</taxon>
        <taxon>Embryophyta</taxon>
        <taxon>Tracheophyta</taxon>
        <taxon>Spermatophyta</taxon>
        <taxon>Magnoliopsida</taxon>
        <taxon>Liliopsida</taxon>
        <taxon>Poales</taxon>
        <taxon>Poaceae</taxon>
        <taxon>PACMAD clade</taxon>
        <taxon>Panicoideae</taxon>
        <taxon>Andropogonodae</taxon>
        <taxon>Andropogoneae</taxon>
        <taxon>Saccharinae</taxon>
        <taxon>Miscanthus</taxon>
    </lineage>
</organism>
<protein>
    <recommendedName>
        <fullName evidence="1">F-box domain-containing protein</fullName>
    </recommendedName>
</protein>
<dbReference type="PANTHER" id="PTHR32133">
    <property type="entry name" value="OS07G0120400 PROTEIN"/>
    <property type="match status" value="1"/>
</dbReference>
<gene>
    <name evidence="2" type="ORF">NCGR_LOCUS56356</name>
</gene>
<feature type="domain" description="F-box" evidence="1">
    <location>
        <begin position="9"/>
        <end position="52"/>
    </location>
</feature>
<accession>A0A811RTN5</accession>
<name>A0A811RTN5_9POAL</name>
<reference evidence="2" key="1">
    <citation type="submission" date="2020-10" db="EMBL/GenBank/DDBJ databases">
        <authorList>
            <person name="Han B."/>
            <person name="Lu T."/>
            <person name="Zhao Q."/>
            <person name="Huang X."/>
            <person name="Zhao Y."/>
        </authorList>
    </citation>
    <scope>NUCLEOTIDE SEQUENCE</scope>
</reference>
<keyword evidence="3" id="KW-1185">Reference proteome</keyword>
<evidence type="ECO:0000313" key="3">
    <source>
        <dbReference type="Proteomes" id="UP000604825"/>
    </source>
</evidence>